<sequence length="48" mass="5482">MEEQEKALTTINSQSFNKFNLDILIDEKQSEKSIKALNQALKSSLKQV</sequence>
<dbReference type="RefSeq" id="WP_156638736.1">
    <property type="nucleotide sequence ID" value="NZ_LNUA01000032.1"/>
</dbReference>
<reference evidence="1 2" key="1">
    <citation type="submission" date="2017-03" db="EMBL/GenBank/DDBJ databases">
        <title>Genome sequence of Lactobacillus bobalius KACC 16343.</title>
        <authorList>
            <person name="Chun J."/>
        </authorList>
    </citation>
    <scope>NUCLEOTIDE SEQUENCE [LARGE SCALE GENOMIC DNA]</scope>
    <source>
        <strain evidence="1 2">KACC 16343</strain>
    </source>
</reference>
<name>A0A202F5T8_9LACO</name>
<organism evidence="1 2">
    <name type="scientific">Companilactobacillus bobalius</name>
    <dbReference type="NCBI Taxonomy" id="2801451"/>
    <lineage>
        <taxon>Bacteria</taxon>
        <taxon>Bacillati</taxon>
        <taxon>Bacillota</taxon>
        <taxon>Bacilli</taxon>
        <taxon>Lactobacillales</taxon>
        <taxon>Lactobacillaceae</taxon>
        <taxon>Companilactobacillus</taxon>
    </lineage>
</organism>
<evidence type="ECO:0000313" key="2">
    <source>
        <dbReference type="Proteomes" id="UP000196232"/>
    </source>
</evidence>
<comment type="caution">
    <text evidence="1">The sequence shown here is derived from an EMBL/GenBank/DDBJ whole genome shotgun (WGS) entry which is preliminary data.</text>
</comment>
<accession>A0A202F5T8</accession>
<dbReference type="AlphaFoldDB" id="A0A202F5T8"/>
<evidence type="ECO:0000313" key="1">
    <source>
        <dbReference type="EMBL" id="OVE95825.1"/>
    </source>
</evidence>
<proteinExistence type="predicted"/>
<protein>
    <submittedName>
        <fullName evidence="1">Uncharacterized protein</fullName>
    </submittedName>
</protein>
<gene>
    <name evidence="1" type="ORF">LKACC16343_02577</name>
</gene>
<dbReference type="EMBL" id="MYFM01000009">
    <property type="protein sequence ID" value="OVE95825.1"/>
    <property type="molecule type" value="Genomic_DNA"/>
</dbReference>
<dbReference type="Proteomes" id="UP000196232">
    <property type="component" value="Unassembled WGS sequence"/>
</dbReference>